<sequence>MDQSRVAEIWVEAGRRIGTGYLLTNRLVLTSYHVVQALRPGDRAEVRPLQIPQRSSWLAATMCWPDEPVDVDATPERDAALLSIDDPPGFDQHLVGAVRFGQVRGQDRIACLGLGFPDAEARPDRRRDTMPVRGHIDTLQALRSGMLTIHVDEGIVPRRMPVGSRWAGSSGTAIFCGPLLVGVLAADRAIADDAGVLAAAPLTALAGSAGFRETLAAHGVTVELEHAGPAVRRLDAYLDGAHAVGARHPHGGLLPLSLPSLEAVYRPQRLSLRPPRDNTASAGSRAHMQDRPAGLLVDVSPGVPLPAGQILADPQTCVIVAEAGGGKSSLLRTRLAQGITAWRDGSDERRLPVLVPASALAGRPLAEAIADAITADLGFVVGLDPTVFTTEPRPGARWLVLVDGLDEVGDRLARADILRRIALAMSGEHARLHTFVIATRPLPDGELNVLGQTVPWYDLLPFEERDVADMAEHWFTAARAPDPKPAAQRFLRALEDGRLTDLARTPLIAAMLCQLHVDDPTRPLPSGRSQLYGGFVELLWRPPARVTELAARYPGLDRYGPEVHSRAEGVLSSVVEVIAHLAWQRRLGSTRPAVDVAEEAPAGVAVRPAGVGSRDWSVFLDDVLRRTGLFIGADGDLQFTHQTVVEYFAAQHAVRHLGAKAVSAALGSELPTRPRRWPVWRALRANGNRPPTTDASYVGFLLDAAAEAGMSAGAKRVERLAAEGTLEALRFLAALARLRTRLSEPVVVVAAARLADFTRRHDRSIEAAVALAAFDADLAADLLHARALDSTLDRRDTSWERVTERRRLAAAKALIDIDRTRAADLLCTLALDVYVNGREEAAKTLVALGDPRAADMLFTVAGNYTPDGRDRVYAAKMLLAIGDPRAADLLHAIALDGSVARLFGDRVRIEAAEVLGTVDPARAAGILADLRGSPQVMPRDTDADGEPSDRPAV</sequence>
<comment type="caution">
    <text evidence="3">The sequence shown here is derived from an EMBL/GenBank/DDBJ whole genome shotgun (WGS) entry which is preliminary data.</text>
</comment>
<dbReference type="AlphaFoldDB" id="A0A8J3P1J1"/>
<organism evidence="3 4">
    <name type="scientific">Catellatospora citrea</name>
    <dbReference type="NCBI Taxonomy" id="53366"/>
    <lineage>
        <taxon>Bacteria</taxon>
        <taxon>Bacillati</taxon>
        <taxon>Actinomycetota</taxon>
        <taxon>Actinomycetes</taxon>
        <taxon>Micromonosporales</taxon>
        <taxon>Micromonosporaceae</taxon>
        <taxon>Catellatospora</taxon>
    </lineage>
</organism>
<dbReference type="SMART" id="SM00567">
    <property type="entry name" value="EZ_HEAT"/>
    <property type="match status" value="4"/>
</dbReference>
<dbReference type="EMBL" id="BONH01000025">
    <property type="protein sequence ID" value="GIG00137.1"/>
    <property type="molecule type" value="Genomic_DNA"/>
</dbReference>
<dbReference type="Pfam" id="PF05729">
    <property type="entry name" value="NACHT"/>
    <property type="match status" value="1"/>
</dbReference>
<proteinExistence type="predicted"/>
<protein>
    <recommendedName>
        <fullName evidence="2">NACHT domain-containing protein</fullName>
    </recommendedName>
</protein>
<evidence type="ECO:0000313" key="3">
    <source>
        <dbReference type="EMBL" id="GIG00137.1"/>
    </source>
</evidence>
<feature type="domain" description="NACHT" evidence="2">
    <location>
        <begin position="316"/>
        <end position="477"/>
    </location>
</feature>
<dbReference type="InterPro" id="IPR011989">
    <property type="entry name" value="ARM-like"/>
</dbReference>
<dbReference type="Gene3D" id="3.40.50.300">
    <property type="entry name" value="P-loop containing nucleotide triphosphate hydrolases"/>
    <property type="match status" value="1"/>
</dbReference>
<feature type="region of interest" description="Disordered" evidence="1">
    <location>
        <begin position="933"/>
        <end position="953"/>
    </location>
</feature>
<dbReference type="InterPro" id="IPR027417">
    <property type="entry name" value="P-loop_NTPase"/>
</dbReference>
<accession>A0A8J3P1J1</accession>
<dbReference type="SUPFAM" id="SSF48371">
    <property type="entry name" value="ARM repeat"/>
    <property type="match status" value="1"/>
</dbReference>
<dbReference type="Gene3D" id="1.25.10.10">
    <property type="entry name" value="Leucine-rich Repeat Variant"/>
    <property type="match status" value="1"/>
</dbReference>
<dbReference type="Proteomes" id="UP000659904">
    <property type="component" value="Unassembled WGS sequence"/>
</dbReference>
<keyword evidence="4" id="KW-1185">Reference proteome</keyword>
<reference evidence="3 4" key="1">
    <citation type="submission" date="2021-01" db="EMBL/GenBank/DDBJ databases">
        <title>Whole genome shotgun sequence of Catellatospora citrea NBRC 14495.</title>
        <authorList>
            <person name="Komaki H."/>
            <person name="Tamura T."/>
        </authorList>
    </citation>
    <scope>NUCLEOTIDE SEQUENCE [LARGE SCALE GENOMIC DNA]</scope>
    <source>
        <strain evidence="3 4">NBRC 14495</strain>
    </source>
</reference>
<evidence type="ECO:0000256" key="1">
    <source>
        <dbReference type="SAM" id="MobiDB-lite"/>
    </source>
</evidence>
<dbReference type="InterPro" id="IPR004155">
    <property type="entry name" value="PBS_lyase_HEAT"/>
</dbReference>
<dbReference type="RefSeq" id="WP_120314702.1">
    <property type="nucleotide sequence ID" value="NZ_BONH01000025.1"/>
</dbReference>
<evidence type="ECO:0000313" key="4">
    <source>
        <dbReference type="Proteomes" id="UP000659904"/>
    </source>
</evidence>
<evidence type="ECO:0000259" key="2">
    <source>
        <dbReference type="Pfam" id="PF05729"/>
    </source>
</evidence>
<name>A0A8J3P1J1_9ACTN</name>
<dbReference type="InterPro" id="IPR016024">
    <property type="entry name" value="ARM-type_fold"/>
</dbReference>
<dbReference type="InterPro" id="IPR009003">
    <property type="entry name" value="Peptidase_S1_PA"/>
</dbReference>
<gene>
    <name evidence="3" type="ORF">Cci01nite_52300</name>
</gene>
<feature type="compositionally biased region" description="Basic and acidic residues" evidence="1">
    <location>
        <begin position="939"/>
        <end position="953"/>
    </location>
</feature>
<dbReference type="SUPFAM" id="SSF50494">
    <property type="entry name" value="Trypsin-like serine proteases"/>
    <property type="match status" value="1"/>
</dbReference>
<dbReference type="InterPro" id="IPR007111">
    <property type="entry name" value="NACHT_NTPase"/>
</dbReference>